<sequence length="114" mass="13205">MKSISGTGGTHFLRRTELLLFIRHIYRTETYAKSIAIISAPFLMWMWYCDGHFGFVLSKEVAVMGTITADEVNFQHLLGRTERLCAESISFNILKLNAALKEMEELYDRLQKNR</sequence>
<evidence type="ECO:0000313" key="1">
    <source>
        <dbReference type="EMBL" id="VDN94397.1"/>
    </source>
</evidence>
<evidence type="ECO:0000313" key="2">
    <source>
        <dbReference type="Proteomes" id="UP000278627"/>
    </source>
</evidence>
<keyword evidence="2" id="KW-1185">Reference proteome</keyword>
<dbReference type="STRING" id="6280.A0A0N4TWH1"/>
<proteinExistence type="predicted"/>
<dbReference type="WBParaSite" id="BPAG_0001328401-mRNA-1">
    <property type="protein sequence ID" value="BPAG_0001328401-mRNA-1"/>
    <property type="gene ID" value="BPAG_0001328401"/>
</dbReference>
<evidence type="ECO:0000313" key="3">
    <source>
        <dbReference type="WBParaSite" id="BPAG_0001328401-mRNA-1"/>
    </source>
</evidence>
<gene>
    <name evidence="1" type="ORF">BPAG_LOCUS13212</name>
</gene>
<dbReference type="AlphaFoldDB" id="A0A0N4TWH1"/>
<accession>A0A0N4TWH1</accession>
<reference evidence="3" key="1">
    <citation type="submission" date="2017-02" db="UniProtKB">
        <authorList>
            <consortium name="WormBaseParasite"/>
        </authorList>
    </citation>
    <scope>IDENTIFICATION</scope>
</reference>
<name>A0A0N4TWH1_BRUPA</name>
<protein>
    <submittedName>
        <fullName evidence="3">Transcriptional regulator</fullName>
    </submittedName>
</protein>
<dbReference type="EMBL" id="UZAD01013365">
    <property type="protein sequence ID" value="VDN94397.1"/>
    <property type="molecule type" value="Genomic_DNA"/>
</dbReference>
<dbReference type="Proteomes" id="UP000278627">
    <property type="component" value="Unassembled WGS sequence"/>
</dbReference>
<reference evidence="1 2" key="2">
    <citation type="submission" date="2018-11" db="EMBL/GenBank/DDBJ databases">
        <authorList>
            <consortium name="Pathogen Informatics"/>
        </authorList>
    </citation>
    <scope>NUCLEOTIDE SEQUENCE [LARGE SCALE GENOMIC DNA]</scope>
</reference>
<organism evidence="3">
    <name type="scientific">Brugia pahangi</name>
    <name type="common">Filarial nematode worm</name>
    <dbReference type="NCBI Taxonomy" id="6280"/>
    <lineage>
        <taxon>Eukaryota</taxon>
        <taxon>Metazoa</taxon>
        <taxon>Ecdysozoa</taxon>
        <taxon>Nematoda</taxon>
        <taxon>Chromadorea</taxon>
        <taxon>Rhabditida</taxon>
        <taxon>Spirurina</taxon>
        <taxon>Spiruromorpha</taxon>
        <taxon>Filarioidea</taxon>
        <taxon>Onchocercidae</taxon>
        <taxon>Brugia</taxon>
    </lineage>
</organism>